<dbReference type="OrthoDB" id="278325at2759"/>
<protein>
    <recommendedName>
        <fullName evidence="7">40S ribosomal protein S21</fullName>
    </recommendedName>
</protein>
<dbReference type="AlphaFoldDB" id="W3VVE7"/>
<proteinExistence type="inferred from homology"/>
<evidence type="ECO:0000313" key="6">
    <source>
        <dbReference type="Proteomes" id="UP000019462"/>
    </source>
</evidence>
<dbReference type="PANTHER" id="PTHR10442">
    <property type="entry name" value="40S RIBOSOMAL PROTEIN S21"/>
    <property type="match status" value="1"/>
</dbReference>
<keyword evidence="6" id="KW-1185">Reference proteome</keyword>
<sequence length="196" mass="21025">MENDRHGGPQHGHTSAIPAGSLQASRCVTCSNASTFAASTGSSVSLHGSKKNKDTRGARFGKTPYDIQAAWYVLMIRPSTASQASVAPVDPDLADPKPHRHNTQSPTSAHRHTSGDLVDLYVPRKCAATGRIIEAKDHASVQIAVADVDANGRMIPGQSTVFPLSGFVRQLGESDDSLNRLAQKEGLLRNVWNYQK</sequence>
<dbReference type="Pfam" id="PF01249">
    <property type="entry name" value="Ribosomal_S21e"/>
    <property type="match status" value="1"/>
</dbReference>
<name>W3VVE7_MOEAP</name>
<feature type="region of interest" description="Disordered" evidence="4">
    <location>
        <begin position="85"/>
        <end position="114"/>
    </location>
</feature>
<keyword evidence="2" id="KW-0689">Ribosomal protein</keyword>
<accession>W3VVE7</accession>
<reference evidence="5 6" key="1">
    <citation type="journal article" date="2014" name="Genome Announc.">
        <title>Genome sequence of the basidiomycetous fungus Pseudozyma aphidis DSM70725, an efficient producer of biosurfactant mannosylerythritol lipids.</title>
        <authorList>
            <person name="Lorenz S."/>
            <person name="Guenther M."/>
            <person name="Grumaz C."/>
            <person name="Rupp S."/>
            <person name="Zibek S."/>
            <person name="Sohn K."/>
        </authorList>
    </citation>
    <scope>NUCLEOTIDE SEQUENCE [LARGE SCALE GENOMIC DNA]</scope>
    <source>
        <strain evidence="6">ATCC 32657 / CBS 517.83 / DSM 70725 / JCM 10318 / NBRC 10182 / NRRL Y-7954 / St-0401</strain>
    </source>
</reference>
<comment type="caution">
    <text evidence="5">The sequence shown here is derived from an EMBL/GenBank/DDBJ whole genome shotgun (WGS) entry which is preliminary data.</text>
</comment>
<dbReference type="GO" id="GO:0006412">
    <property type="term" value="P:translation"/>
    <property type="evidence" value="ECO:0007669"/>
    <property type="project" value="InterPro"/>
</dbReference>
<feature type="region of interest" description="Disordered" evidence="4">
    <location>
        <begin position="40"/>
        <end position="59"/>
    </location>
</feature>
<dbReference type="FunFam" id="3.30.1230.20:FF:000001">
    <property type="entry name" value="40S ribosomal protein S21"/>
    <property type="match status" value="1"/>
</dbReference>
<dbReference type="InterPro" id="IPR038579">
    <property type="entry name" value="Ribosomal_eS21_sf"/>
</dbReference>
<organism evidence="5 6">
    <name type="scientific">Moesziomyces aphidis</name>
    <name type="common">Pseudozyma aphidis</name>
    <dbReference type="NCBI Taxonomy" id="84754"/>
    <lineage>
        <taxon>Eukaryota</taxon>
        <taxon>Fungi</taxon>
        <taxon>Dikarya</taxon>
        <taxon>Basidiomycota</taxon>
        <taxon>Ustilaginomycotina</taxon>
        <taxon>Ustilaginomycetes</taxon>
        <taxon>Ustilaginales</taxon>
        <taxon>Ustilaginaceae</taxon>
        <taxon>Moesziomyces</taxon>
    </lineage>
</organism>
<dbReference type="EMBL" id="AWNI01000004">
    <property type="protein sequence ID" value="ETS64726.1"/>
    <property type="molecule type" value="Genomic_DNA"/>
</dbReference>
<evidence type="ECO:0000256" key="4">
    <source>
        <dbReference type="SAM" id="MobiDB-lite"/>
    </source>
</evidence>
<keyword evidence="3" id="KW-0687">Ribonucleoprotein</keyword>
<evidence type="ECO:0000256" key="3">
    <source>
        <dbReference type="ARBA" id="ARBA00023274"/>
    </source>
</evidence>
<evidence type="ECO:0008006" key="7">
    <source>
        <dbReference type="Google" id="ProtNLM"/>
    </source>
</evidence>
<dbReference type="GO" id="GO:0003735">
    <property type="term" value="F:structural constituent of ribosome"/>
    <property type="evidence" value="ECO:0007669"/>
    <property type="project" value="InterPro"/>
</dbReference>
<dbReference type="Proteomes" id="UP000019462">
    <property type="component" value="Unassembled WGS sequence"/>
</dbReference>
<evidence type="ECO:0000256" key="1">
    <source>
        <dbReference type="ARBA" id="ARBA00010228"/>
    </source>
</evidence>
<evidence type="ECO:0000313" key="5">
    <source>
        <dbReference type="EMBL" id="ETS64726.1"/>
    </source>
</evidence>
<evidence type="ECO:0000256" key="2">
    <source>
        <dbReference type="ARBA" id="ARBA00022980"/>
    </source>
</evidence>
<dbReference type="GO" id="GO:0042274">
    <property type="term" value="P:ribosomal small subunit biogenesis"/>
    <property type="evidence" value="ECO:0007669"/>
    <property type="project" value="UniProtKB-ARBA"/>
</dbReference>
<comment type="similarity">
    <text evidence="1">Belongs to the eukaryotic ribosomal protein eS21 family.</text>
</comment>
<gene>
    <name evidence="5" type="ORF">PaG_00678</name>
</gene>
<dbReference type="HOGENOM" id="CLU_1390778_0_0_1"/>
<dbReference type="Gene3D" id="3.30.1230.20">
    <property type="match status" value="1"/>
</dbReference>
<dbReference type="GO" id="GO:1990904">
    <property type="term" value="C:ribonucleoprotein complex"/>
    <property type="evidence" value="ECO:0007669"/>
    <property type="project" value="UniProtKB-KW"/>
</dbReference>
<dbReference type="InterPro" id="IPR001931">
    <property type="entry name" value="Ribosomal_eS21"/>
</dbReference>
<dbReference type="GO" id="GO:0022626">
    <property type="term" value="C:cytosolic ribosome"/>
    <property type="evidence" value="ECO:0007669"/>
    <property type="project" value="UniProtKB-ARBA"/>
</dbReference>